<organism evidence="2 3">
    <name type="scientific">Candidatus Allofournierella pullicola</name>
    <dbReference type="NCBI Taxonomy" id="2838596"/>
    <lineage>
        <taxon>Bacteria</taxon>
        <taxon>Bacillati</taxon>
        <taxon>Bacillota</taxon>
        <taxon>Clostridia</taxon>
        <taxon>Eubacteriales</taxon>
        <taxon>Oscillospiraceae</taxon>
        <taxon>Allofournierella</taxon>
    </lineage>
</organism>
<comment type="caution">
    <text evidence="2">The sequence shown here is derived from an EMBL/GenBank/DDBJ whole genome shotgun (WGS) entry which is preliminary data.</text>
</comment>
<proteinExistence type="predicted"/>
<reference evidence="2" key="1">
    <citation type="journal article" date="2021" name="PeerJ">
        <title>Extensive microbial diversity within the chicken gut microbiome revealed by metagenomics and culture.</title>
        <authorList>
            <person name="Gilroy R."/>
            <person name="Ravi A."/>
            <person name="Getino M."/>
            <person name="Pursley I."/>
            <person name="Horton D.L."/>
            <person name="Alikhan N.F."/>
            <person name="Baker D."/>
            <person name="Gharbi K."/>
            <person name="Hall N."/>
            <person name="Watson M."/>
            <person name="Adriaenssens E.M."/>
            <person name="Foster-Nyarko E."/>
            <person name="Jarju S."/>
            <person name="Secka A."/>
            <person name="Antonio M."/>
            <person name="Oren A."/>
            <person name="Chaudhuri R.R."/>
            <person name="La Ragione R."/>
            <person name="Hildebrand F."/>
            <person name="Pallen M.J."/>
        </authorList>
    </citation>
    <scope>NUCLEOTIDE SEQUENCE</scope>
    <source>
        <strain evidence="2">2239</strain>
    </source>
</reference>
<dbReference type="EMBL" id="DXFW01000028">
    <property type="protein sequence ID" value="HIX06213.1"/>
    <property type="molecule type" value="Genomic_DNA"/>
</dbReference>
<reference evidence="2" key="2">
    <citation type="submission" date="2021-04" db="EMBL/GenBank/DDBJ databases">
        <authorList>
            <person name="Gilroy R."/>
        </authorList>
    </citation>
    <scope>NUCLEOTIDE SEQUENCE</scope>
    <source>
        <strain evidence="2">2239</strain>
    </source>
</reference>
<feature type="signal peptide" evidence="1">
    <location>
        <begin position="1"/>
        <end position="27"/>
    </location>
</feature>
<dbReference type="AlphaFoldDB" id="A0A9D1V588"/>
<sequence length="183" mass="19263">MKRKNRFLALALAMVLALSLLPGCGGSEEEPEATTKNEAQLGGSITWPEEGLDTSATLASAIVGDTLYMVFNGVQARTSGYFTPAGDTITITSSATTTSETRFAYRVTLWKETYGGREYVDGGTMYFTADGECRTGTFTGLEAGARYKIGLAYDGGSHYMSGGLTIAGLAQADALEDEDTSAA</sequence>
<feature type="chain" id="PRO_5038340651" evidence="1">
    <location>
        <begin position="28"/>
        <end position="183"/>
    </location>
</feature>
<keyword evidence="1" id="KW-0732">Signal</keyword>
<evidence type="ECO:0000313" key="3">
    <source>
        <dbReference type="Proteomes" id="UP000824193"/>
    </source>
</evidence>
<name>A0A9D1V588_9FIRM</name>
<protein>
    <submittedName>
        <fullName evidence="2">Uncharacterized protein</fullName>
    </submittedName>
</protein>
<evidence type="ECO:0000256" key="1">
    <source>
        <dbReference type="SAM" id="SignalP"/>
    </source>
</evidence>
<evidence type="ECO:0000313" key="2">
    <source>
        <dbReference type="EMBL" id="HIX06213.1"/>
    </source>
</evidence>
<dbReference type="Proteomes" id="UP000824193">
    <property type="component" value="Unassembled WGS sequence"/>
</dbReference>
<accession>A0A9D1V588</accession>
<gene>
    <name evidence="2" type="ORF">H9865_08995</name>
</gene>